<accession>A0A370G3Q8</accession>
<feature type="domain" description="Sigma-54 factor interaction" evidence="6">
    <location>
        <begin position="14"/>
        <end position="243"/>
    </location>
</feature>
<keyword evidence="5" id="KW-0804">Transcription</keyword>
<evidence type="ECO:0000256" key="2">
    <source>
        <dbReference type="ARBA" id="ARBA00022840"/>
    </source>
</evidence>
<dbReference type="InterPro" id="IPR002078">
    <property type="entry name" value="Sigma_54_int"/>
</dbReference>
<dbReference type="PANTHER" id="PTHR32071">
    <property type="entry name" value="TRANSCRIPTIONAL REGULATORY PROTEIN"/>
    <property type="match status" value="1"/>
</dbReference>
<dbReference type="PRINTS" id="PR01590">
    <property type="entry name" value="HTHFIS"/>
</dbReference>
<dbReference type="Gene3D" id="1.10.10.60">
    <property type="entry name" value="Homeodomain-like"/>
    <property type="match status" value="1"/>
</dbReference>
<reference evidence="7 8" key="1">
    <citation type="submission" date="2018-07" db="EMBL/GenBank/DDBJ databases">
        <title>Genomic Encyclopedia of Type Strains, Phase IV (KMG-IV): sequencing the most valuable type-strain genomes for metagenomic binning, comparative biology and taxonomic classification.</title>
        <authorList>
            <person name="Goeker M."/>
        </authorList>
    </citation>
    <scope>NUCLEOTIDE SEQUENCE [LARGE SCALE GENOMIC DNA]</scope>
    <source>
        <strain evidence="7 8">DSM 16500</strain>
    </source>
</reference>
<keyword evidence="2" id="KW-0067">ATP-binding</keyword>
<keyword evidence="3" id="KW-0805">Transcription regulation</keyword>
<evidence type="ECO:0000313" key="7">
    <source>
        <dbReference type="EMBL" id="RDI38527.1"/>
    </source>
</evidence>
<dbReference type="Pfam" id="PF02954">
    <property type="entry name" value="HTH_8"/>
    <property type="match status" value="1"/>
</dbReference>
<keyword evidence="4" id="KW-0238">DNA-binding</keyword>
<dbReference type="Gene3D" id="1.10.8.60">
    <property type="match status" value="1"/>
</dbReference>
<dbReference type="InterPro" id="IPR009057">
    <property type="entry name" value="Homeodomain-like_sf"/>
</dbReference>
<name>A0A370G3Q8_9COXI</name>
<dbReference type="RefSeq" id="WP_114835314.1">
    <property type="nucleotide sequence ID" value="NZ_LR699116.1"/>
</dbReference>
<evidence type="ECO:0000256" key="3">
    <source>
        <dbReference type="ARBA" id="ARBA00023015"/>
    </source>
</evidence>
<dbReference type="Gene3D" id="3.40.50.300">
    <property type="entry name" value="P-loop containing nucleotide triphosphate hydrolases"/>
    <property type="match status" value="1"/>
</dbReference>
<dbReference type="GO" id="GO:0005524">
    <property type="term" value="F:ATP binding"/>
    <property type="evidence" value="ECO:0007669"/>
    <property type="project" value="UniProtKB-KW"/>
</dbReference>
<dbReference type="OrthoDB" id="5297379at2"/>
<dbReference type="Pfam" id="PF00158">
    <property type="entry name" value="Sigma54_activat"/>
    <property type="match status" value="1"/>
</dbReference>
<keyword evidence="8" id="KW-1185">Reference proteome</keyword>
<dbReference type="GO" id="GO:0043565">
    <property type="term" value="F:sequence-specific DNA binding"/>
    <property type="evidence" value="ECO:0007669"/>
    <property type="project" value="InterPro"/>
</dbReference>
<keyword evidence="1" id="KW-0547">Nucleotide-binding</keyword>
<dbReference type="PANTHER" id="PTHR32071:SF21">
    <property type="entry name" value="TRANSCRIPTIONAL REGULATORY PROTEIN FLGR"/>
    <property type="match status" value="1"/>
</dbReference>
<protein>
    <submittedName>
        <fullName evidence="7">Two-component system response regulator FlrC</fullName>
    </submittedName>
</protein>
<dbReference type="PROSITE" id="PS00676">
    <property type="entry name" value="SIGMA54_INTERACT_2"/>
    <property type="match status" value="1"/>
</dbReference>
<dbReference type="InterPro" id="IPR027417">
    <property type="entry name" value="P-loop_NTPase"/>
</dbReference>
<dbReference type="PROSITE" id="PS00675">
    <property type="entry name" value="SIGMA54_INTERACT_1"/>
    <property type="match status" value="1"/>
</dbReference>
<dbReference type="PROSITE" id="PS00688">
    <property type="entry name" value="SIGMA54_INTERACT_3"/>
    <property type="match status" value="1"/>
</dbReference>
<evidence type="ECO:0000256" key="1">
    <source>
        <dbReference type="ARBA" id="ARBA00022741"/>
    </source>
</evidence>
<evidence type="ECO:0000256" key="4">
    <source>
        <dbReference type="ARBA" id="ARBA00023125"/>
    </source>
</evidence>
<dbReference type="InterPro" id="IPR002197">
    <property type="entry name" value="HTH_Fis"/>
</dbReference>
<dbReference type="SUPFAM" id="SSF52540">
    <property type="entry name" value="P-loop containing nucleoside triphosphate hydrolases"/>
    <property type="match status" value="1"/>
</dbReference>
<proteinExistence type="predicted"/>
<dbReference type="InterPro" id="IPR025944">
    <property type="entry name" value="Sigma_54_int_dom_CS"/>
</dbReference>
<dbReference type="InterPro" id="IPR025662">
    <property type="entry name" value="Sigma_54_int_dom_ATP-bd_1"/>
</dbReference>
<evidence type="ECO:0000259" key="6">
    <source>
        <dbReference type="PROSITE" id="PS50045"/>
    </source>
</evidence>
<dbReference type="InterPro" id="IPR003593">
    <property type="entry name" value="AAA+_ATPase"/>
</dbReference>
<gene>
    <name evidence="7" type="ORF">C8D86_1319</name>
</gene>
<dbReference type="SMART" id="SM00382">
    <property type="entry name" value="AAA"/>
    <property type="match status" value="1"/>
</dbReference>
<dbReference type="CDD" id="cd00009">
    <property type="entry name" value="AAA"/>
    <property type="match status" value="1"/>
</dbReference>
<dbReference type="Proteomes" id="UP000254720">
    <property type="component" value="Unassembled WGS sequence"/>
</dbReference>
<dbReference type="GO" id="GO:0006355">
    <property type="term" value="P:regulation of DNA-templated transcription"/>
    <property type="evidence" value="ECO:0007669"/>
    <property type="project" value="InterPro"/>
</dbReference>
<dbReference type="FunFam" id="3.40.50.300:FF:000006">
    <property type="entry name" value="DNA-binding transcriptional regulator NtrC"/>
    <property type="match status" value="1"/>
</dbReference>
<sequence length="323" mass="36586">MMDDLESKPVDLLLIAEDPRSKTMLEMARKAAKSSATILINGETGVGKELIARYIHQNSYFSSGPYITVNCAALPENMIESMLFGYEKGAFTGAINAYQGKFEQANNGTLLLDEVTELPLALQAKLLRVLQERKVERLGGKGLININTRIIAATNRDIQQQVVTGNFRSDLYYRLNVIPVYCLPLRNRKQDIIPLTNFFIKKYSIVLGKIPPVLTTRAQEKILNYPWPGNIRELENLIHRTLIMTNDDVIDEIHIELDEYQIEQNNSKGEFDSKMKATEAKVILDVLKESDGRRHVAARKLNISPRTLRYKISKLKLSGIKVP</sequence>
<dbReference type="PROSITE" id="PS50045">
    <property type="entry name" value="SIGMA54_INTERACT_4"/>
    <property type="match status" value="1"/>
</dbReference>
<dbReference type="InterPro" id="IPR025943">
    <property type="entry name" value="Sigma_54_int_dom_ATP-bd_2"/>
</dbReference>
<organism evidence="7 8">
    <name type="scientific">Aquicella lusitana</name>
    <dbReference type="NCBI Taxonomy" id="254246"/>
    <lineage>
        <taxon>Bacteria</taxon>
        <taxon>Pseudomonadati</taxon>
        <taxon>Pseudomonadota</taxon>
        <taxon>Gammaproteobacteria</taxon>
        <taxon>Legionellales</taxon>
        <taxon>Coxiellaceae</taxon>
        <taxon>Aquicella</taxon>
    </lineage>
</organism>
<comment type="caution">
    <text evidence="7">The sequence shown here is derived from an EMBL/GenBank/DDBJ whole genome shotgun (WGS) entry which is preliminary data.</text>
</comment>
<dbReference type="SUPFAM" id="SSF46689">
    <property type="entry name" value="Homeodomain-like"/>
    <property type="match status" value="1"/>
</dbReference>
<evidence type="ECO:0000256" key="5">
    <source>
        <dbReference type="ARBA" id="ARBA00023163"/>
    </source>
</evidence>
<evidence type="ECO:0000313" key="8">
    <source>
        <dbReference type="Proteomes" id="UP000254720"/>
    </source>
</evidence>
<dbReference type="InterPro" id="IPR058031">
    <property type="entry name" value="AAA_lid_NorR"/>
</dbReference>
<dbReference type="EMBL" id="QQAX01000031">
    <property type="protein sequence ID" value="RDI38527.1"/>
    <property type="molecule type" value="Genomic_DNA"/>
</dbReference>
<dbReference type="Pfam" id="PF25601">
    <property type="entry name" value="AAA_lid_14"/>
    <property type="match status" value="1"/>
</dbReference>
<dbReference type="AlphaFoldDB" id="A0A370G3Q8"/>